<accession>A0A366SHU9</accession>
<evidence type="ECO:0000259" key="1">
    <source>
        <dbReference type="PROSITE" id="PS51186"/>
    </source>
</evidence>
<dbReference type="GO" id="GO:0016747">
    <property type="term" value="F:acyltransferase activity, transferring groups other than amino-acyl groups"/>
    <property type="evidence" value="ECO:0007669"/>
    <property type="project" value="InterPro"/>
</dbReference>
<dbReference type="CDD" id="cd04301">
    <property type="entry name" value="NAT_SF"/>
    <property type="match status" value="1"/>
</dbReference>
<dbReference type="PROSITE" id="PS51186">
    <property type="entry name" value="GNAT"/>
    <property type="match status" value="1"/>
</dbReference>
<reference evidence="2 3" key="1">
    <citation type="submission" date="2015-06" db="EMBL/GenBank/DDBJ databases">
        <title>The Genome Sequence of Enterococcus cecorum 170AEA1.</title>
        <authorList>
            <consortium name="The Broad Institute Genomics Platform"/>
            <consortium name="The Broad Institute Genome Sequencing Center for Infectious Disease"/>
            <person name="Earl A.M."/>
            <person name="Van Tyne D."/>
            <person name="Lebreton F."/>
            <person name="Saavedra J.T."/>
            <person name="Gilmore M.S."/>
            <person name="Manson McGuire A."/>
            <person name="Clock S."/>
            <person name="Crupain M."/>
            <person name="Rangan U."/>
            <person name="Young S."/>
            <person name="Abouelleil A."/>
            <person name="Cao P."/>
            <person name="Chapman S.B."/>
            <person name="Griggs A."/>
            <person name="Priest M."/>
            <person name="Shea T."/>
            <person name="Wortman J."/>
            <person name="Nusbaum C."/>
            <person name="Birren B."/>
        </authorList>
    </citation>
    <scope>NUCLEOTIDE SEQUENCE [LARGE SCALE GENOMIC DNA]</scope>
    <source>
        <strain evidence="2 3">170AEA1</strain>
    </source>
</reference>
<dbReference type="Gene3D" id="3.40.630.30">
    <property type="match status" value="1"/>
</dbReference>
<gene>
    <name evidence="2" type="ORF">EB18_00846</name>
</gene>
<protein>
    <recommendedName>
        <fullName evidence="1">N-acetyltransferase domain-containing protein</fullName>
    </recommendedName>
</protein>
<dbReference type="Proteomes" id="UP000252800">
    <property type="component" value="Unassembled WGS sequence"/>
</dbReference>
<proteinExistence type="predicted"/>
<dbReference type="EMBL" id="LEOY01000004">
    <property type="protein sequence ID" value="RBR30834.1"/>
    <property type="molecule type" value="Genomic_DNA"/>
</dbReference>
<dbReference type="AlphaFoldDB" id="A0A366SHU9"/>
<comment type="caution">
    <text evidence="2">The sequence shown here is derived from an EMBL/GenBank/DDBJ whole genome shotgun (WGS) entry which is preliminary data.</text>
</comment>
<dbReference type="InterPro" id="IPR000182">
    <property type="entry name" value="GNAT_dom"/>
</dbReference>
<dbReference type="SUPFAM" id="SSF55729">
    <property type="entry name" value="Acyl-CoA N-acyltransferases (Nat)"/>
    <property type="match status" value="1"/>
</dbReference>
<feature type="domain" description="N-acetyltransferase" evidence="1">
    <location>
        <begin position="11"/>
        <end position="177"/>
    </location>
</feature>
<evidence type="ECO:0000313" key="2">
    <source>
        <dbReference type="EMBL" id="RBR30834.1"/>
    </source>
</evidence>
<dbReference type="Pfam" id="PF00583">
    <property type="entry name" value="Acetyltransf_1"/>
    <property type="match status" value="1"/>
</dbReference>
<dbReference type="PANTHER" id="PTHR43415:SF3">
    <property type="entry name" value="GNAT-FAMILY ACETYLTRANSFERASE"/>
    <property type="match status" value="1"/>
</dbReference>
<dbReference type="PANTHER" id="PTHR43415">
    <property type="entry name" value="SPERMIDINE N(1)-ACETYLTRANSFERASE"/>
    <property type="match status" value="1"/>
</dbReference>
<evidence type="ECO:0000313" key="3">
    <source>
        <dbReference type="Proteomes" id="UP000252800"/>
    </source>
</evidence>
<name>A0A366SHU9_9ENTE</name>
<dbReference type="InterPro" id="IPR016181">
    <property type="entry name" value="Acyl_CoA_acyltransferase"/>
</dbReference>
<organism evidence="2 3">
    <name type="scientific">Enterococcus cecorum</name>
    <dbReference type="NCBI Taxonomy" id="44008"/>
    <lineage>
        <taxon>Bacteria</taxon>
        <taxon>Bacillati</taxon>
        <taxon>Bacillota</taxon>
        <taxon>Bacilli</taxon>
        <taxon>Lactobacillales</taxon>
        <taxon>Enterococcaceae</taxon>
        <taxon>Enterococcus</taxon>
    </lineage>
</organism>
<sequence length="179" mass="20589">MASSEIVGERMSIVFANEEDIPKIYDYLNTISTQTQYLTFDSDGLKVSLDAFSKVFHSQLSNPNIKYFCYKVNGNIVGIANYRVDSRTKMSHRAKIGISVLAEYQNKGIGKQLLASMIEYLEQQKQIELVELEVACENKVAIHLYEKFGFKKIGNLPKFFKLGNDYMDFIMMQLQLNRQ</sequence>